<proteinExistence type="predicted"/>
<name>A0ABW7EHQ1_9BURK</name>
<feature type="chain" id="PRO_5045930763" evidence="2">
    <location>
        <begin position="26"/>
        <end position="271"/>
    </location>
</feature>
<dbReference type="RefSeq" id="WP_394468937.1">
    <property type="nucleotide sequence ID" value="NZ_JBIGHY010000001.1"/>
</dbReference>
<evidence type="ECO:0000256" key="1">
    <source>
        <dbReference type="SAM" id="MobiDB-lite"/>
    </source>
</evidence>
<keyword evidence="4" id="KW-1185">Reference proteome</keyword>
<gene>
    <name evidence="3" type="ORF">ACG02S_02895</name>
</gene>
<evidence type="ECO:0000313" key="4">
    <source>
        <dbReference type="Proteomes" id="UP001606300"/>
    </source>
</evidence>
<keyword evidence="3" id="KW-0449">Lipoprotein</keyword>
<reference evidence="3 4" key="1">
    <citation type="submission" date="2024-09" db="EMBL/GenBank/DDBJ databases">
        <title>Novel species of the genus Pelomonas and Roseateles isolated from streams.</title>
        <authorList>
            <person name="Lu H."/>
        </authorList>
    </citation>
    <scope>NUCLEOTIDE SEQUENCE [LARGE SCALE GENOMIC DNA]</scope>
    <source>
        <strain evidence="3 4">DC23W</strain>
    </source>
</reference>
<feature type="signal peptide" evidence="2">
    <location>
        <begin position="1"/>
        <end position="25"/>
    </location>
</feature>
<organism evidence="3 4">
    <name type="scientific">Pelomonas dachongensis</name>
    <dbReference type="NCBI Taxonomy" id="3299029"/>
    <lineage>
        <taxon>Bacteria</taxon>
        <taxon>Pseudomonadati</taxon>
        <taxon>Pseudomonadota</taxon>
        <taxon>Betaproteobacteria</taxon>
        <taxon>Burkholderiales</taxon>
        <taxon>Sphaerotilaceae</taxon>
        <taxon>Roseateles</taxon>
    </lineage>
</organism>
<dbReference type="Proteomes" id="UP001606300">
    <property type="component" value="Unassembled WGS sequence"/>
</dbReference>
<dbReference type="Pfam" id="PF19795">
    <property type="entry name" value="DUF6279"/>
    <property type="match status" value="1"/>
</dbReference>
<sequence>MRTLKSFAALLCLLVIAGCSSLTLAYQQLPLAASLWAGSYFDLDSTQRQRLKDQLQIWQAWHRREELPQLQALLVQARQSLEGGVTRDELLALERGARASAERSLQHAAPLAAPLLAGLRPEQWAHLQKKMDEKTEEWREKNAGADGAGERGKRFSNNLERWLGDLDRSTRREARAEAAQWRFDLTTMAQGRAARQARTLDALRAWSRQDLAGGTALLMRNLQPQPAEQAYREEVITSLLKVLNGLSAEQREEVLKHWQELSAQLSSLGAR</sequence>
<dbReference type="EMBL" id="JBIGHY010000001">
    <property type="protein sequence ID" value="MFG6412840.1"/>
    <property type="molecule type" value="Genomic_DNA"/>
</dbReference>
<feature type="region of interest" description="Disordered" evidence="1">
    <location>
        <begin position="133"/>
        <end position="153"/>
    </location>
</feature>
<protein>
    <submittedName>
        <fullName evidence="3">DUF6279 family lipoprotein</fullName>
    </submittedName>
</protein>
<keyword evidence="2" id="KW-0732">Signal</keyword>
<evidence type="ECO:0000313" key="3">
    <source>
        <dbReference type="EMBL" id="MFG6412840.1"/>
    </source>
</evidence>
<dbReference type="PROSITE" id="PS51257">
    <property type="entry name" value="PROKAR_LIPOPROTEIN"/>
    <property type="match status" value="1"/>
</dbReference>
<evidence type="ECO:0000256" key="2">
    <source>
        <dbReference type="SAM" id="SignalP"/>
    </source>
</evidence>
<comment type="caution">
    <text evidence="3">The sequence shown here is derived from an EMBL/GenBank/DDBJ whole genome shotgun (WGS) entry which is preliminary data.</text>
</comment>
<accession>A0ABW7EHQ1</accession>